<dbReference type="RefSeq" id="WP_137483004.1">
    <property type="nucleotide sequence ID" value="NZ_SZZP01000028.1"/>
</dbReference>
<evidence type="ECO:0000313" key="3">
    <source>
        <dbReference type="Proteomes" id="UP000305095"/>
    </source>
</evidence>
<accession>A0A4U6RMI7</accession>
<comment type="caution">
    <text evidence="2">The sequence shown here is derived from an EMBL/GenBank/DDBJ whole genome shotgun (WGS) entry which is preliminary data.</text>
</comment>
<feature type="region of interest" description="Disordered" evidence="1">
    <location>
        <begin position="26"/>
        <end position="55"/>
    </location>
</feature>
<name>A0A4U6RMI7_BRAEL</name>
<evidence type="ECO:0000313" key="2">
    <source>
        <dbReference type="EMBL" id="TKV74026.1"/>
    </source>
</evidence>
<sequence length="906" mass="99080">MKPAQLGVATCETEIARRFVPIDLKPHANAGPQRAPDGSWRWSPEGPAVRQWPSGGPPSLEGFLVGHHAFYGIPFTLVEPAVNNGRCWLALTNQAGLLSQQATIHLQEPQRAAGILIAHFTDLEQSDAKAGELLATYTILFADGERTEIPVRRRFEIAGRQGTIGTQGYAALPHIQYQPVHTLGASLERPDRPLDSRARFTGITTTGARQTYWLMALENPSPQKEIVAVELTARNPDLVLVGGITLSTDSANPLRRGPREGIIIDLAAMGDANIKEASRDGHQPDLQFVPVSDANREDLALAVDLGAITHCAALPSQSIDDWLTAPIKGWGAPAHKQPATRIYAQVVAAQQAHLFLRRGSSLLAFRWQDIVENRSPVKLAAHEWVRLCVRVLDASDGQELSSRVHFRGAHGEYLPPLAHTAFVDDGWGQNVGGDLRLGTMSYAYVPGRFEIMLPVGKVAAEIVHGFEYKVVRTSFEIRPGQTELRFALERWSDIRRRGYYCGDVHVHFLDPVTAALESAAEDINVTNLLAAQWGRAFTGVTHGIAQQHNGGHPDRIVRIDSENRHHMMGDVFLLNLKEPVLPLSSGGPERDEIGGWEDVSLVDWCAACKMQGGLVFNQLTPTPHAEATAAIALGLIDAVEVRWFNFDFASHLQIEGHWGETPFDCPGVQQWYVYLNAGYRLPAVGGTDKMSNGTALGALRTYAFLGDGQKFDYARWCSAVARGHTFVSTGPLLELYVNGKMPGDEIELPDTGGQVHITAQARSAQPFDVIDIVQNGQVVARANANADGLAASVDATVTIDRSSWLAARCFGRGSLHTQHPIDIGAHTSPVYVSVGNKRQSSTKDASELLTLLEGGAAYLEKLAVWRSENQRRRHLARLDEGRQAILRDHPHARPHWISAIGESPHE</sequence>
<dbReference type="AlphaFoldDB" id="A0A4U6RMI7"/>
<dbReference type="NCBIfam" id="NF038032">
    <property type="entry name" value="CehA_McbA_metalo"/>
    <property type="match status" value="1"/>
</dbReference>
<gene>
    <name evidence="2" type="ORF">FDV58_34030</name>
</gene>
<protein>
    <submittedName>
        <fullName evidence="2">Uncharacterized protein</fullName>
    </submittedName>
</protein>
<dbReference type="EMBL" id="SZZP01000028">
    <property type="protein sequence ID" value="TKV74026.1"/>
    <property type="molecule type" value="Genomic_DNA"/>
</dbReference>
<proteinExistence type="predicted"/>
<organism evidence="2 3">
    <name type="scientific">Bradyrhizobium elkanii</name>
    <dbReference type="NCBI Taxonomy" id="29448"/>
    <lineage>
        <taxon>Bacteria</taxon>
        <taxon>Pseudomonadati</taxon>
        <taxon>Pseudomonadota</taxon>
        <taxon>Alphaproteobacteria</taxon>
        <taxon>Hyphomicrobiales</taxon>
        <taxon>Nitrobacteraceae</taxon>
        <taxon>Bradyrhizobium</taxon>
    </lineage>
</organism>
<evidence type="ECO:0000256" key="1">
    <source>
        <dbReference type="SAM" id="MobiDB-lite"/>
    </source>
</evidence>
<dbReference type="Proteomes" id="UP000305095">
    <property type="component" value="Unassembled WGS sequence"/>
</dbReference>
<reference evidence="2 3" key="1">
    <citation type="submission" date="2019-05" db="EMBL/GenBank/DDBJ databases">
        <title>Draft Genome of Bradyrhizobium elkanii strain SEMIA 938, Used in Commercial Inoculants for Lupinus spp. in Brazil.</title>
        <authorList>
            <person name="Hungria M."/>
            <person name="Delamuta J.R.M."/>
            <person name="Ribeiro R.A."/>
            <person name="Nogueira M.A."/>
        </authorList>
    </citation>
    <scope>NUCLEOTIDE SEQUENCE [LARGE SCALE GENOMIC DNA]</scope>
    <source>
        <strain evidence="2 3">Semia 938</strain>
    </source>
</reference>